<dbReference type="EMBL" id="RKQK01000001">
    <property type="protein sequence ID" value="RPE71768.1"/>
    <property type="molecule type" value="Genomic_DNA"/>
</dbReference>
<reference evidence="1 2" key="1">
    <citation type="submission" date="2018-11" db="EMBL/GenBank/DDBJ databases">
        <title>Genomic Encyclopedia of Type Strains, Phase IV (KMG-IV): sequencing the most valuable type-strain genomes for metagenomic binning, comparative biology and taxonomic classification.</title>
        <authorList>
            <person name="Goeker M."/>
        </authorList>
    </citation>
    <scope>NUCLEOTIDE SEQUENCE [LARGE SCALE GENOMIC DNA]</scope>
    <source>
        <strain evidence="1 2">DSM 104731</strain>
    </source>
</reference>
<name>A0A3N4UP10_9RHOB</name>
<proteinExistence type="predicted"/>
<organism evidence="1 2">
    <name type="scientific">Pacificibacter maritimus</name>
    <dbReference type="NCBI Taxonomy" id="762213"/>
    <lineage>
        <taxon>Bacteria</taxon>
        <taxon>Pseudomonadati</taxon>
        <taxon>Pseudomonadota</taxon>
        <taxon>Alphaproteobacteria</taxon>
        <taxon>Rhodobacterales</taxon>
        <taxon>Roseobacteraceae</taxon>
        <taxon>Pacificibacter</taxon>
    </lineage>
</organism>
<gene>
    <name evidence="1" type="ORF">EDD53_0896</name>
</gene>
<dbReference type="OrthoDB" id="159440at2"/>
<evidence type="ECO:0000313" key="1">
    <source>
        <dbReference type="EMBL" id="RPE71768.1"/>
    </source>
</evidence>
<protein>
    <submittedName>
        <fullName evidence="1">Uncharacterized protein</fullName>
    </submittedName>
</protein>
<accession>A0A3N4UP10</accession>
<dbReference type="RefSeq" id="WP_123791951.1">
    <property type="nucleotide sequence ID" value="NZ_RKQK01000001.1"/>
</dbReference>
<sequence length="127" mass="14380">MIRFVKHLWSHAPFATLILAVSLLVAGVFATRSVALWIYWNDPAHRAQALEPWMTPKYISHSWRVPTQVVVDALGDFERAKKGPMRLEQIAAELDVTPETLIDRIDQAITDYQADTKIGTPRKRDGA</sequence>
<dbReference type="AlphaFoldDB" id="A0A3N4UP10"/>
<evidence type="ECO:0000313" key="2">
    <source>
        <dbReference type="Proteomes" id="UP000269689"/>
    </source>
</evidence>
<keyword evidence="2" id="KW-1185">Reference proteome</keyword>
<dbReference type="Proteomes" id="UP000269689">
    <property type="component" value="Unassembled WGS sequence"/>
</dbReference>
<comment type="caution">
    <text evidence="1">The sequence shown here is derived from an EMBL/GenBank/DDBJ whole genome shotgun (WGS) entry which is preliminary data.</text>
</comment>